<protein>
    <recommendedName>
        <fullName evidence="3">DUF1479 domain-containing protein</fullName>
    </recommendedName>
</protein>
<dbReference type="InterPro" id="IPR010856">
    <property type="entry name" value="Gig2-like"/>
</dbReference>
<keyword evidence="2" id="KW-1185">Reference proteome</keyword>
<dbReference type="SUPFAM" id="SSF51197">
    <property type="entry name" value="Clavaminate synthase-like"/>
    <property type="match status" value="1"/>
</dbReference>
<dbReference type="KEGG" id="mph:MLP_31390"/>
<proteinExistence type="predicted"/>
<gene>
    <name evidence="1" type="ordered locus">MLP_31390</name>
</gene>
<organism evidence="1 2">
    <name type="scientific">Microlunatus phosphovorus (strain ATCC 700054 / DSM 10555 / JCM 9379 / NBRC 101784 / NCIMB 13414 / VKM Ac-1990 / NM-1)</name>
    <dbReference type="NCBI Taxonomy" id="1032480"/>
    <lineage>
        <taxon>Bacteria</taxon>
        <taxon>Bacillati</taxon>
        <taxon>Actinomycetota</taxon>
        <taxon>Actinomycetes</taxon>
        <taxon>Propionibacteriales</taxon>
        <taxon>Propionibacteriaceae</taxon>
        <taxon>Microlunatus</taxon>
    </lineage>
</organism>
<dbReference type="AlphaFoldDB" id="F5XL87"/>
<name>F5XL87_MICPN</name>
<dbReference type="InterPro" id="IPR027443">
    <property type="entry name" value="IPNS-like_sf"/>
</dbReference>
<dbReference type="Gene3D" id="2.60.120.330">
    <property type="entry name" value="B-lactam Antibiotic, Isopenicillin N Synthase, Chain"/>
    <property type="match status" value="1"/>
</dbReference>
<evidence type="ECO:0008006" key="3">
    <source>
        <dbReference type="Google" id="ProtNLM"/>
    </source>
</evidence>
<reference evidence="1 2" key="1">
    <citation type="submission" date="2011-05" db="EMBL/GenBank/DDBJ databases">
        <title>Whole genome sequence of Microlunatus phosphovorus NM-1.</title>
        <authorList>
            <person name="Hosoyama A."/>
            <person name="Sasaki K."/>
            <person name="Harada T."/>
            <person name="Igarashi R."/>
            <person name="Kawakoshi A."/>
            <person name="Sasagawa M."/>
            <person name="Fukada J."/>
            <person name="Nakamura S."/>
            <person name="Katano Y."/>
            <person name="Hanada S."/>
            <person name="Kamagata Y."/>
            <person name="Nakamura N."/>
            <person name="Yamazaki S."/>
            <person name="Fujita N."/>
        </authorList>
    </citation>
    <scope>NUCLEOTIDE SEQUENCE [LARGE SCALE GENOMIC DNA]</scope>
    <source>
        <strain evidence="2">ATCC 700054 / DSM 10555 / JCM 9379 / NBRC 101784 / NCIMB 13414 / VKM Ac-1990 / NM-1</strain>
    </source>
</reference>
<evidence type="ECO:0000313" key="1">
    <source>
        <dbReference type="EMBL" id="BAK36153.1"/>
    </source>
</evidence>
<sequence length="438" mass="48913">MTPTAIASGAISPITGLPHWETIPDDIPAAIAEIKSAIRARIEESGRTVAEVIAEIETFLAAEVADIKAARERGEEVWPVIDYADIAAGTVSEAQLALLKRRGCAVIRGHFERAEAERWDGDIVEYVDSNKFFENYSGPADDFFGSLGAEMSKPEIYPIYWSSAQMEARTHPRMATVQLFLNSQWIAESEGRQWFEPEVDTLYPDRIRRRPPGANSGGLGTHLDPGTLDLWMTEGYQQHFRHLFSGDVAAYDPWNAAYRTDAHQYPGSTMCSAFRTFQGWTALSEMDNDQGVLHTVPIPKAMAYLMLRPLLDDVADDEMCGVAINRTFPVNQRYHEVLLEAVSSIPDVVPGDSVWWHCDMIHSVAPVTDQQGWGNVMYIPAAPLCTKNVNYQTKVREAFLAGNSPYDFPEENYEASWSNRYSVDQLNEIGRRGLGLDA</sequence>
<dbReference type="OrthoDB" id="5620327at2"/>
<dbReference type="HOGENOM" id="CLU_011148_1_0_11"/>
<dbReference type="eggNOG" id="ENOG502Z7SR">
    <property type="taxonomic scope" value="Bacteria"/>
</dbReference>
<dbReference type="EMBL" id="AP012204">
    <property type="protein sequence ID" value="BAK36153.1"/>
    <property type="molecule type" value="Genomic_DNA"/>
</dbReference>
<dbReference type="RefSeq" id="WP_013864017.1">
    <property type="nucleotide sequence ID" value="NC_015635.1"/>
</dbReference>
<dbReference type="PANTHER" id="PTHR30613">
    <property type="entry name" value="UNCHARACTERIZED PROTEIN YBIU-RELATED"/>
    <property type="match status" value="1"/>
</dbReference>
<dbReference type="STRING" id="1032480.MLP_31390"/>
<accession>F5XL87</accession>
<dbReference type="PANTHER" id="PTHR30613:SF1">
    <property type="entry name" value="DUF1479 DOMAIN PROTEIN (AFU_ORTHOLOGUE AFUA_5G09280)"/>
    <property type="match status" value="1"/>
</dbReference>
<evidence type="ECO:0000313" key="2">
    <source>
        <dbReference type="Proteomes" id="UP000007947"/>
    </source>
</evidence>
<dbReference type="Proteomes" id="UP000007947">
    <property type="component" value="Chromosome"/>
</dbReference>
<dbReference type="Pfam" id="PF07350">
    <property type="entry name" value="Gig2-like"/>
    <property type="match status" value="1"/>
</dbReference>